<evidence type="ECO:0000313" key="2">
    <source>
        <dbReference type="EMBL" id="MBN3544280.1"/>
    </source>
</evidence>
<sequence>MLIKDRTKSIRIKKLEVIQRRLVRHHPRFLSIEDELGGRLAGHYGEQSNDYFLKPFNSFSVLHDLRLSAHDSFFQIDTLLLSPRFLLILEVKYITGTLIFDHLNQVIRIRDDGTEEAFQNPIFQVKRQQSHLIEWMARNRIPQIPVRSLVVMSNPKTIIKAPPSNKEVSQYITHSPYLQERIKVFEKMFIEEKFTRKQIGKLSKILIHQHTPENPDLLKRYQIEEKDIIKGVYCTKCFFMPVHRKRGTWFCPKCSYKSNDLHLNTLMDFALLFGTKITNQQFCDFLCLSSRHVAKRLLFEMNLHHSGGFKGRIYILPEPE</sequence>
<dbReference type="PROSITE" id="PS50965">
    <property type="entry name" value="NERD"/>
    <property type="match status" value="1"/>
</dbReference>
<evidence type="ECO:0000259" key="1">
    <source>
        <dbReference type="PROSITE" id="PS50965"/>
    </source>
</evidence>
<dbReference type="InterPro" id="IPR011528">
    <property type="entry name" value="NERD"/>
</dbReference>
<keyword evidence="3" id="KW-1185">Reference proteome</keyword>
<comment type="caution">
    <text evidence="2">The sequence shown here is derived from an EMBL/GenBank/DDBJ whole genome shotgun (WGS) entry which is preliminary data.</text>
</comment>
<dbReference type="Pfam" id="PF08378">
    <property type="entry name" value="NERD"/>
    <property type="match status" value="1"/>
</dbReference>
<name>A0ABS2ZC20_9BACL</name>
<feature type="domain" description="NERD" evidence="1">
    <location>
        <begin position="41"/>
        <end position="155"/>
    </location>
</feature>
<reference evidence="2 3" key="1">
    <citation type="submission" date="2021-01" db="EMBL/GenBank/DDBJ databases">
        <title>Genome Sequencing of Type Strains.</title>
        <authorList>
            <person name="Lemaire J.F."/>
            <person name="Inderbitzin P."/>
            <person name="Collins S.B."/>
            <person name="Wespe N."/>
            <person name="Knight-Connoni V."/>
        </authorList>
    </citation>
    <scope>NUCLEOTIDE SEQUENCE [LARGE SCALE GENOMIC DNA]</scope>
    <source>
        <strain evidence="2 3">DSM 14730</strain>
    </source>
</reference>
<dbReference type="EMBL" id="JAFHKS010000041">
    <property type="protein sequence ID" value="MBN3544280.1"/>
    <property type="molecule type" value="Genomic_DNA"/>
</dbReference>
<protein>
    <submittedName>
        <fullName evidence="2">NERD domain-containing protein</fullName>
    </submittedName>
</protein>
<accession>A0ABS2ZC20</accession>
<evidence type="ECO:0000313" key="3">
    <source>
        <dbReference type="Proteomes" id="UP001319060"/>
    </source>
</evidence>
<organism evidence="2 3">
    <name type="scientific">Fictibacillus barbaricus</name>
    <dbReference type="NCBI Taxonomy" id="182136"/>
    <lineage>
        <taxon>Bacteria</taxon>
        <taxon>Bacillati</taxon>
        <taxon>Bacillota</taxon>
        <taxon>Bacilli</taxon>
        <taxon>Bacillales</taxon>
        <taxon>Fictibacillaceae</taxon>
        <taxon>Fictibacillus</taxon>
    </lineage>
</organism>
<dbReference type="Proteomes" id="UP001319060">
    <property type="component" value="Unassembled WGS sequence"/>
</dbReference>
<gene>
    <name evidence="2" type="ORF">JYA64_03120</name>
</gene>
<dbReference type="RefSeq" id="WP_188404142.1">
    <property type="nucleotide sequence ID" value="NZ_BMCE01000003.1"/>
</dbReference>
<proteinExistence type="predicted"/>